<feature type="transmembrane region" description="Helical" evidence="6">
    <location>
        <begin position="277"/>
        <end position="300"/>
    </location>
</feature>
<organism evidence="7 8">
    <name type="scientific">Clostridium moutaii</name>
    <dbReference type="NCBI Taxonomy" id="3240932"/>
    <lineage>
        <taxon>Bacteria</taxon>
        <taxon>Bacillati</taxon>
        <taxon>Bacillota</taxon>
        <taxon>Clostridia</taxon>
        <taxon>Eubacteriales</taxon>
        <taxon>Clostridiaceae</taxon>
        <taxon>Clostridium</taxon>
    </lineage>
</organism>
<feature type="transmembrane region" description="Helical" evidence="6">
    <location>
        <begin position="88"/>
        <end position="113"/>
    </location>
</feature>
<keyword evidence="3 6" id="KW-0812">Transmembrane</keyword>
<dbReference type="InterPro" id="IPR024923">
    <property type="entry name" value="PG_synth_SpoVB"/>
</dbReference>
<keyword evidence="5 6" id="KW-0472">Membrane</keyword>
<name>A0ABV4BSX2_9CLOT</name>
<evidence type="ECO:0000313" key="8">
    <source>
        <dbReference type="Proteomes" id="UP001564657"/>
    </source>
</evidence>
<gene>
    <name evidence="7" type="ORF">AB8U03_17180</name>
</gene>
<feature type="transmembrane region" description="Helical" evidence="6">
    <location>
        <begin position="353"/>
        <end position="378"/>
    </location>
</feature>
<comment type="caution">
    <text evidence="7">The sequence shown here is derived from an EMBL/GenBank/DDBJ whole genome shotgun (WGS) entry which is preliminary data.</text>
</comment>
<dbReference type="Pfam" id="PF01943">
    <property type="entry name" value="Polysacc_synt"/>
    <property type="match status" value="1"/>
</dbReference>
<evidence type="ECO:0000256" key="4">
    <source>
        <dbReference type="ARBA" id="ARBA00022989"/>
    </source>
</evidence>
<feature type="transmembrane region" description="Helical" evidence="6">
    <location>
        <begin position="321"/>
        <end position="341"/>
    </location>
</feature>
<feature type="transmembrane region" description="Helical" evidence="6">
    <location>
        <begin position="410"/>
        <end position="433"/>
    </location>
</feature>
<feature type="transmembrane region" description="Helical" evidence="6">
    <location>
        <begin position="47"/>
        <end position="68"/>
    </location>
</feature>
<feature type="transmembrane region" description="Helical" evidence="6">
    <location>
        <begin position="119"/>
        <end position="139"/>
    </location>
</feature>
<feature type="transmembrane region" description="Helical" evidence="6">
    <location>
        <begin position="227"/>
        <end position="247"/>
    </location>
</feature>
<reference evidence="7 8" key="1">
    <citation type="submission" date="2024-08" db="EMBL/GenBank/DDBJ databases">
        <title>Clostridium lapicellarii sp. nov., and Clostridium renhuaiense sp. nov., two species isolated from the mud in a fermentation cellar used for producing sauce-flavour Chinese liquors.</title>
        <authorList>
            <person name="Yang F."/>
            <person name="Wang H."/>
            <person name="Chen L.Q."/>
            <person name="Zhou N."/>
            <person name="Lu J.J."/>
            <person name="Pu X.X."/>
            <person name="Wan B."/>
            <person name="Wang L."/>
            <person name="Liu S.J."/>
        </authorList>
    </citation>
    <scope>NUCLEOTIDE SEQUENCE [LARGE SCALE GENOMIC DNA]</scope>
    <source>
        <strain evidence="7 8">MT-5</strain>
    </source>
</reference>
<keyword evidence="4 6" id="KW-1133">Transmembrane helix</keyword>
<dbReference type="Proteomes" id="UP001564657">
    <property type="component" value="Unassembled WGS sequence"/>
</dbReference>
<feature type="transmembrane region" description="Helical" evidence="6">
    <location>
        <begin position="445"/>
        <end position="467"/>
    </location>
</feature>
<dbReference type="RefSeq" id="WP_369705787.1">
    <property type="nucleotide sequence ID" value="NZ_JBGEWD010000028.1"/>
</dbReference>
<accession>A0ABV4BSX2</accession>
<keyword evidence="2" id="KW-1003">Cell membrane</keyword>
<dbReference type="CDD" id="cd13124">
    <property type="entry name" value="MATE_SpoVB_like"/>
    <property type="match status" value="1"/>
</dbReference>
<feature type="transmembrane region" description="Helical" evidence="6">
    <location>
        <begin position="181"/>
        <end position="206"/>
    </location>
</feature>
<dbReference type="PIRSF" id="PIRSF038958">
    <property type="entry name" value="PG_synth_SpoVB"/>
    <property type="match status" value="1"/>
</dbReference>
<evidence type="ECO:0000256" key="5">
    <source>
        <dbReference type="ARBA" id="ARBA00023136"/>
    </source>
</evidence>
<evidence type="ECO:0000256" key="1">
    <source>
        <dbReference type="ARBA" id="ARBA00004651"/>
    </source>
</evidence>
<evidence type="ECO:0000256" key="6">
    <source>
        <dbReference type="SAM" id="Phobius"/>
    </source>
</evidence>
<evidence type="ECO:0000256" key="2">
    <source>
        <dbReference type="ARBA" id="ARBA00022475"/>
    </source>
</evidence>
<feature type="transmembrane region" description="Helical" evidence="6">
    <location>
        <begin position="479"/>
        <end position="501"/>
    </location>
</feature>
<evidence type="ECO:0000313" key="7">
    <source>
        <dbReference type="EMBL" id="MEY8001892.1"/>
    </source>
</evidence>
<feature type="transmembrane region" description="Helical" evidence="6">
    <location>
        <begin position="151"/>
        <end position="175"/>
    </location>
</feature>
<feature type="transmembrane region" description="Helical" evidence="6">
    <location>
        <begin position="385"/>
        <end position="404"/>
    </location>
</feature>
<dbReference type="PANTHER" id="PTHR30250">
    <property type="entry name" value="PST FAMILY PREDICTED COLANIC ACID TRANSPORTER"/>
    <property type="match status" value="1"/>
</dbReference>
<evidence type="ECO:0000256" key="3">
    <source>
        <dbReference type="ARBA" id="ARBA00022692"/>
    </source>
</evidence>
<dbReference type="InterPro" id="IPR002797">
    <property type="entry name" value="Polysacc_synth"/>
</dbReference>
<dbReference type="EMBL" id="JBGEWD010000028">
    <property type="protein sequence ID" value="MEY8001892.1"/>
    <property type="molecule type" value="Genomic_DNA"/>
</dbReference>
<comment type="subcellular location">
    <subcellularLocation>
        <location evidence="1">Cell membrane</location>
        <topology evidence="1">Multi-pass membrane protein</topology>
    </subcellularLocation>
</comment>
<dbReference type="InterPro" id="IPR050833">
    <property type="entry name" value="Poly_Biosynth_Transport"/>
</dbReference>
<sequence length="511" mass="55871">MKKQSLIKATVILGAAGIISKFLGLFFRWPLQMLIGDEGVGYYQMSFPLYMFFIAAASGIPVAVSKMVSEKNAVGDYEGVIQVLRKSVLLMFILGTGFTAVLLAFSGPIIHFLKWDRKSYYSLIAIAFAPMFISIMSAFRGFFQGLQNMNYTAVSQIIEQIGRVVVGVGLAYLLLPRGIEYSAGGAALGAAAGGLFGGIYLIIKYIHVRKEINVFKVSDNKDILSRLLYIAIPVSLGAAVSSIMSLIDSALVPQKLLEAGFTYKNAAILYGQLTGKAFILINVPLTISAALCASLMPIIAECHILNKNVDVMNKVDLSFKLSMVIALPSMFGLYTLAYPILDLIFPGQSAGSSILQYSALSIPFIILVQTSTAVLQGVGHYIRPVFNLALGCIVKVVITLFLVPIPSVNIYGAIWGSAAGYILTCVLNVIFLNKRLKIDINYFQTMIKPAFASIFMIAAVEIIYLYVYNYTVSSRIACFLAIISGLVIYVPLIVVFGIFNYNYLKNRFLRK</sequence>
<keyword evidence="8" id="KW-1185">Reference proteome</keyword>
<protein>
    <submittedName>
        <fullName evidence="7">Oligosaccharide flippase family protein</fullName>
    </submittedName>
</protein>
<feature type="transmembrane region" description="Helical" evidence="6">
    <location>
        <begin position="7"/>
        <end position="27"/>
    </location>
</feature>
<proteinExistence type="predicted"/>
<dbReference type="PANTHER" id="PTHR30250:SF21">
    <property type="entry name" value="LIPID II FLIPPASE MURJ"/>
    <property type="match status" value="1"/>
</dbReference>